<evidence type="ECO:0000313" key="3">
    <source>
        <dbReference type="EMBL" id="CAB3395017.1"/>
    </source>
</evidence>
<dbReference type="EMBL" id="CP024955">
    <property type="protein sequence ID" value="ATY85632.1"/>
    <property type="molecule type" value="Genomic_DNA"/>
</dbReference>
<dbReference type="RefSeq" id="WP_100668396.1">
    <property type="nucleotide sequence ID" value="NZ_CP024955.1"/>
</dbReference>
<evidence type="ECO:0000259" key="1">
    <source>
        <dbReference type="Pfam" id="PF01590"/>
    </source>
</evidence>
<proteinExistence type="predicted"/>
<evidence type="ECO:0000313" key="5">
    <source>
        <dbReference type="Proteomes" id="UP000502196"/>
    </source>
</evidence>
<accession>A0A2K8NB14</accession>
<dbReference type="Proteomes" id="UP000231932">
    <property type="component" value="Chromosome"/>
</dbReference>
<reference evidence="2" key="2">
    <citation type="journal article" date="2018" name="Genome Announc.">
        <title>Complete Genome Sequence of Kyrpidia sp. Strain EA-1, a Thermophilic Knallgas Bacterium, Isolated from the Azores.</title>
        <authorList>
            <person name="Reiner J.E."/>
            <person name="Lapp C.J."/>
            <person name="Bunk B."/>
            <person name="Sproer C."/>
            <person name="Overmann J."/>
            <person name="Gescher J."/>
        </authorList>
    </citation>
    <scope>NUCLEOTIDE SEQUENCE</scope>
    <source>
        <strain evidence="2">EA-1</strain>
    </source>
</reference>
<evidence type="ECO:0000313" key="4">
    <source>
        <dbReference type="Proteomes" id="UP000231932"/>
    </source>
</evidence>
<keyword evidence="4" id="KW-1185">Reference proteome</keyword>
<evidence type="ECO:0000313" key="2">
    <source>
        <dbReference type="EMBL" id="ATY85632.1"/>
    </source>
</evidence>
<gene>
    <name evidence="3" type="ORF">COOX1_2699</name>
    <name evidence="2" type="ORF">CVV65_12435</name>
</gene>
<reference evidence="4" key="1">
    <citation type="submission" date="2017-11" db="EMBL/GenBank/DDBJ databases">
        <title>Complete Genome Sequence of Kyrpidia sp. Strain EA-1, a thermophilic, hydrogen-oxidizing Bacterium, isolated from the Azores.</title>
        <authorList>
            <person name="Reiner J.E."/>
            <person name="Lapp C.J."/>
            <person name="Bunk B."/>
            <person name="Gescher J."/>
        </authorList>
    </citation>
    <scope>NUCLEOTIDE SEQUENCE [LARGE SCALE GENOMIC DNA]</scope>
    <source>
        <strain evidence="4">EA-1</strain>
    </source>
</reference>
<feature type="domain" description="GAF" evidence="1">
    <location>
        <begin position="74"/>
        <end position="156"/>
    </location>
</feature>
<dbReference type="InterPro" id="IPR029016">
    <property type="entry name" value="GAF-like_dom_sf"/>
</dbReference>
<protein>
    <recommendedName>
        <fullName evidence="1">GAF domain-containing protein</fullName>
    </recommendedName>
</protein>
<dbReference type="Gene3D" id="3.30.450.40">
    <property type="match status" value="1"/>
</dbReference>
<reference evidence="3 5" key="3">
    <citation type="submission" date="2020-04" db="EMBL/GenBank/DDBJ databases">
        <authorList>
            <person name="Hogendoorn C."/>
        </authorList>
    </citation>
    <scope>NUCLEOTIDE SEQUENCE [LARGE SCALE GENOMIC DNA]</scope>
    <source>
        <strain evidence="3">COOX1</strain>
    </source>
</reference>
<dbReference type="OrthoDB" id="9796252at2"/>
<dbReference type="KEGG" id="kyr:CVV65_12435"/>
<dbReference type="Proteomes" id="UP000502196">
    <property type="component" value="Chromosome"/>
</dbReference>
<name>A0A2K8NB14_9BACL</name>
<organism evidence="2 4">
    <name type="scientific">Kyrpidia spormannii</name>
    <dbReference type="NCBI Taxonomy" id="2055160"/>
    <lineage>
        <taxon>Bacteria</taxon>
        <taxon>Bacillati</taxon>
        <taxon>Bacillota</taxon>
        <taxon>Bacilli</taxon>
        <taxon>Bacillales</taxon>
        <taxon>Alicyclobacillaceae</taxon>
        <taxon>Kyrpidia</taxon>
    </lineage>
</organism>
<dbReference type="EMBL" id="LR792683">
    <property type="protein sequence ID" value="CAB3395017.1"/>
    <property type="molecule type" value="Genomic_DNA"/>
</dbReference>
<sequence>MAEDPVSGGEVSIPAIIAEVDRLLDESGAFLPGLCNVTSYLFHELPDLSWLGWYVTESVGGNLTLGPFQGPPTVPRIGWGKGVVGSAAFERAVQIVADVRRFPGNLRDRLGTRSEVALPVIRSGIVQGVLSVKSQQVDRFSVIEVELFSAATKRVGDRWPKQGLCSQAAPKDGSNDERKV</sequence>
<dbReference type="InterPro" id="IPR003018">
    <property type="entry name" value="GAF"/>
</dbReference>
<dbReference type="Pfam" id="PF01590">
    <property type="entry name" value="GAF"/>
    <property type="match status" value="1"/>
</dbReference>
<dbReference type="AlphaFoldDB" id="A0A2K8NB14"/>
<dbReference type="SUPFAM" id="SSF55781">
    <property type="entry name" value="GAF domain-like"/>
    <property type="match status" value="1"/>
</dbReference>